<feature type="transmembrane region" description="Helical" evidence="2">
    <location>
        <begin position="421"/>
        <end position="444"/>
    </location>
</feature>
<name>A0AAD4TLW1_9MAGN</name>
<evidence type="ECO:0000313" key="4">
    <source>
        <dbReference type="Proteomes" id="UP001202328"/>
    </source>
</evidence>
<comment type="caution">
    <text evidence="3">The sequence shown here is derived from an EMBL/GenBank/DDBJ whole genome shotgun (WGS) entry which is preliminary data.</text>
</comment>
<keyword evidence="2" id="KW-0812">Transmembrane</keyword>
<dbReference type="Pfam" id="PF03140">
    <property type="entry name" value="DUF247"/>
    <property type="match status" value="2"/>
</dbReference>
<reference evidence="3" key="1">
    <citation type="submission" date="2022-04" db="EMBL/GenBank/DDBJ databases">
        <title>A functionally conserved STORR gene fusion in Papaver species that diverged 16.8 million years ago.</title>
        <authorList>
            <person name="Catania T."/>
        </authorList>
    </citation>
    <scope>NUCLEOTIDE SEQUENCE</scope>
    <source>
        <strain evidence="3">S-188037</strain>
    </source>
</reference>
<accession>A0AAD4TLW1</accession>
<dbReference type="PANTHER" id="PTHR31170">
    <property type="entry name" value="BNAC04G53230D PROTEIN"/>
    <property type="match status" value="1"/>
</dbReference>
<organism evidence="3 4">
    <name type="scientific">Papaver atlanticum</name>
    <dbReference type="NCBI Taxonomy" id="357466"/>
    <lineage>
        <taxon>Eukaryota</taxon>
        <taxon>Viridiplantae</taxon>
        <taxon>Streptophyta</taxon>
        <taxon>Embryophyta</taxon>
        <taxon>Tracheophyta</taxon>
        <taxon>Spermatophyta</taxon>
        <taxon>Magnoliopsida</taxon>
        <taxon>Ranunculales</taxon>
        <taxon>Papaveraceae</taxon>
        <taxon>Papaveroideae</taxon>
        <taxon>Papaver</taxon>
    </lineage>
</organism>
<keyword evidence="2" id="KW-1133">Transmembrane helix</keyword>
<keyword evidence="4" id="KW-1185">Reference proteome</keyword>
<dbReference type="PANTHER" id="PTHR31170:SF18">
    <property type="entry name" value="(WILD MALAYSIAN BANANA) HYPOTHETICAL PROTEIN"/>
    <property type="match status" value="1"/>
</dbReference>
<proteinExistence type="predicted"/>
<protein>
    <submittedName>
        <fullName evidence="3">Uncharacterized protein</fullName>
    </submittedName>
</protein>
<gene>
    <name evidence="3" type="ORF">MKW98_022894</name>
</gene>
<evidence type="ECO:0000313" key="3">
    <source>
        <dbReference type="EMBL" id="KAI3963472.1"/>
    </source>
</evidence>
<evidence type="ECO:0000256" key="2">
    <source>
        <dbReference type="SAM" id="Phobius"/>
    </source>
</evidence>
<sequence length="451" mass="52234">MGFSVRDVSSRKKKEYLLDKRLSELKKVLNALKHKEKSNLRLQEQGQREEVKNKKKKGKQEEPEEKWSSILDINLEEEDPYKELEVIIQKTEQPIFKLPSSLKMGNVKAYEPQVVSIGPYHHGKPHLIPMEVHKKRALVHFVKRSDVPLATYVSELMEVVDELKLSYAQLDREWIDDDNKFIELMIVDGCFLLEFLAVGTKVSIDDYSRSDPMFSFHGKTVNYDSAIKDLLTVENQLPYLVLTKLLSVARPKEDSHEIISHMMLCHNEGPRRHILDRYAERVLEAPDLEIGMKLPTGYSASELYYQFGIRFKKVSGYKSIRFDYKQAVLLLPPIMIHDDHQNPFLNMRAFEGIIVGPLDQAAVLKSIQVFTKDIGMFNVDSEPIVALEDMNDYCKQGTVMVWRMYRIWAANLYENYFSNPWTVISLVAAAILMALTVTQTYYTIISYKANR</sequence>
<dbReference type="EMBL" id="JAJJMB010000061">
    <property type="protein sequence ID" value="KAI3963472.1"/>
    <property type="molecule type" value="Genomic_DNA"/>
</dbReference>
<dbReference type="InterPro" id="IPR004158">
    <property type="entry name" value="DUF247_pln"/>
</dbReference>
<keyword evidence="2" id="KW-0472">Membrane</keyword>
<feature type="region of interest" description="Disordered" evidence="1">
    <location>
        <begin position="36"/>
        <end position="65"/>
    </location>
</feature>
<dbReference type="AlphaFoldDB" id="A0AAD4TLW1"/>
<dbReference type="Proteomes" id="UP001202328">
    <property type="component" value="Unassembled WGS sequence"/>
</dbReference>
<evidence type="ECO:0000256" key="1">
    <source>
        <dbReference type="SAM" id="MobiDB-lite"/>
    </source>
</evidence>